<sequence>MDATGKIKPVRNARGMMIVYVSVTLVVLVGMAGMVIDLGHTHVVRGELQNAADASALAGAANLYQQPITAASQPQWDIAKSKAADFVSQNRSDDTKLDSANVEYGYWNKNWKPSDNTPLLPTTSTGLSAEFVPAVKVTVSRTGTENQGPVSTTFMKIFNVNSAPVKSRPAVAVLQKFYAGSVPPHTVFPFAICKPMTDSIFTPSATLPTGEITITSAYSVGSTTCNPAGQWTSLTQIDNSASGEKKLIQNGNDSSLSVGNQIYLQPGEENSVFQTARSAWLNQDVYLPIVDATDLTQKGFQPIVGFAYFHITDVASGSAPYVKGYFTSITTAPSTFGTGGSPSNVTLYKPVMAQ</sequence>
<evidence type="ECO:0000259" key="2">
    <source>
        <dbReference type="Pfam" id="PF09977"/>
    </source>
</evidence>
<dbReference type="AlphaFoldDB" id="A0A8J7JM75"/>
<keyword evidence="1" id="KW-0812">Transmembrane</keyword>
<evidence type="ECO:0008006" key="6">
    <source>
        <dbReference type="Google" id="ProtNLM"/>
    </source>
</evidence>
<gene>
    <name evidence="4" type="ORF">JFN93_13500</name>
</gene>
<accession>A0A8J7JM75</accession>
<dbReference type="Proteomes" id="UP000636888">
    <property type="component" value="Unassembled WGS sequence"/>
</dbReference>
<keyword evidence="1" id="KW-1133">Transmembrane helix</keyword>
<proteinExistence type="predicted"/>
<dbReference type="RefSeq" id="WP_199384620.1">
    <property type="nucleotide sequence ID" value="NZ_JAEMHM010000010.1"/>
</dbReference>
<dbReference type="Pfam" id="PF09977">
    <property type="entry name" value="Tad_C"/>
    <property type="match status" value="1"/>
</dbReference>
<evidence type="ECO:0000256" key="1">
    <source>
        <dbReference type="SAM" id="Phobius"/>
    </source>
</evidence>
<feature type="domain" description="Putative Flp pilus-assembly TadG-like N-terminal" evidence="3">
    <location>
        <begin position="20"/>
        <end position="61"/>
    </location>
</feature>
<dbReference type="InterPro" id="IPR018705">
    <property type="entry name" value="DUF2134_membrane"/>
</dbReference>
<comment type="caution">
    <text evidence="4">The sequence shown here is derived from an EMBL/GenBank/DDBJ whole genome shotgun (WGS) entry which is preliminary data.</text>
</comment>
<keyword evidence="5" id="KW-1185">Reference proteome</keyword>
<dbReference type="EMBL" id="JAEMHM010000010">
    <property type="protein sequence ID" value="MBJ6725730.1"/>
    <property type="molecule type" value="Genomic_DNA"/>
</dbReference>
<evidence type="ECO:0000313" key="5">
    <source>
        <dbReference type="Proteomes" id="UP000636888"/>
    </source>
</evidence>
<feature type="domain" description="DUF2134" evidence="2">
    <location>
        <begin position="71"/>
        <end position="164"/>
    </location>
</feature>
<feature type="transmembrane region" description="Helical" evidence="1">
    <location>
        <begin position="17"/>
        <end position="36"/>
    </location>
</feature>
<dbReference type="InterPro" id="IPR028087">
    <property type="entry name" value="Tad_N"/>
</dbReference>
<protein>
    <recommendedName>
        <fullName evidence="6">Flp pilus-assembly TadG-like N-terminal domain-containing protein</fullName>
    </recommendedName>
</protein>
<evidence type="ECO:0000313" key="4">
    <source>
        <dbReference type="EMBL" id="MBJ6725730.1"/>
    </source>
</evidence>
<keyword evidence="1" id="KW-0472">Membrane</keyword>
<evidence type="ECO:0000259" key="3">
    <source>
        <dbReference type="Pfam" id="PF13400"/>
    </source>
</evidence>
<reference evidence="4" key="1">
    <citation type="submission" date="2020-12" db="EMBL/GenBank/DDBJ databases">
        <title>Geomonas sp. Red875, isolated from river sediment.</title>
        <authorList>
            <person name="Xu Z."/>
            <person name="Zhang Z."/>
            <person name="Masuda Y."/>
            <person name="Itoh H."/>
            <person name="Senoo K."/>
        </authorList>
    </citation>
    <scope>NUCLEOTIDE SEQUENCE</scope>
    <source>
        <strain evidence="4">Red875</strain>
    </source>
</reference>
<organism evidence="4 5">
    <name type="scientific">Geomesophilobacter sediminis</name>
    <dbReference type="NCBI Taxonomy" id="2798584"/>
    <lineage>
        <taxon>Bacteria</taxon>
        <taxon>Pseudomonadati</taxon>
        <taxon>Thermodesulfobacteriota</taxon>
        <taxon>Desulfuromonadia</taxon>
        <taxon>Geobacterales</taxon>
        <taxon>Geobacteraceae</taxon>
        <taxon>Geomesophilobacter</taxon>
    </lineage>
</organism>
<name>A0A8J7JM75_9BACT</name>
<dbReference type="Pfam" id="PF13400">
    <property type="entry name" value="Tad"/>
    <property type="match status" value="1"/>
</dbReference>